<keyword evidence="3" id="KW-0508">mRNA splicing</keyword>
<feature type="region of interest" description="Disordered" evidence="5">
    <location>
        <begin position="1"/>
        <end position="55"/>
    </location>
</feature>
<comment type="subcellular location">
    <subcellularLocation>
        <location evidence="1">Nucleus</location>
    </subcellularLocation>
</comment>
<feature type="domain" description="Small nuclear ribonucleoprotein Prp3 C-terminal" evidence="6">
    <location>
        <begin position="403"/>
        <end position="523"/>
    </location>
</feature>
<feature type="region of interest" description="Disordered" evidence="5">
    <location>
        <begin position="194"/>
        <end position="229"/>
    </location>
</feature>
<dbReference type="Pfam" id="PF06544">
    <property type="entry name" value="Prp3_C"/>
    <property type="match status" value="1"/>
</dbReference>
<organism evidence="8">
    <name type="scientific">Chloropicon primus</name>
    <dbReference type="NCBI Taxonomy" id="1764295"/>
    <lineage>
        <taxon>Eukaryota</taxon>
        <taxon>Viridiplantae</taxon>
        <taxon>Chlorophyta</taxon>
        <taxon>Chloropicophyceae</taxon>
        <taxon>Chloropicales</taxon>
        <taxon>Chloropicaceae</taxon>
        <taxon>Chloropicon</taxon>
    </lineage>
</organism>
<evidence type="ECO:0000256" key="5">
    <source>
        <dbReference type="SAM" id="MobiDB-lite"/>
    </source>
</evidence>
<evidence type="ECO:0000313" key="8">
    <source>
        <dbReference type="EMBL" id="CAD9715692.1"/>
    </source>
</evidence>
<protein>
    <submittedName>
        <fullName evidence="8">Uncharacterized protein</fullName>
    </submittedName>
</protein>
<dbReference type="PANTHER" id="PTHR14212">
    <property type="entry name" value="U4/U6-ASSOCIATED RNA SPLICING FACTOR-RELATED"/>
    <property type="match status" value="1"/>
</dbReference>
<dbReference type="InterPro" id="IPR010541">
    <property type="entry name" value="Prp3_C"/>
</dbReference>
<dbReference type="Pfam" id="PF08572">
    <property type="entry name" value="PRP3"/>
    <property type="match status" value="1"/>
</dbReference>
<keyword evidence="2" id="KW-0507">mRNA processing</keyword>
<sequence>MDGGGKRAKRRRWDSDKDGGTPTEGEGEGKLPRRGEGVGAEEDSVETKSTMASKIGLPIGGLAASLQKAKDALKIQKQIADKLKGLKEKGMKLPGRAAESGPKPLRLDDKGREIDDNGNLIGQEESKTAADSARKASIGAKKHQEEGEGGAAEEAFLDPRMRAAPEARRKRATLEFVQEGRFQKLAQRERMQFTFTEMGGKGGKGSGTRRDRGFVGNANAVPLGSRPAEPQQVAVEWWDAIILRDGKYFSGPGGESPGPSSAEAREIEVIPSKITSYVEHPVPIDPPNEKPEPPPQPLKLTKVERKKLRTQRRQAREKEKQEMIMQGLLEPPKPKVKISNLVRVLGEDATQDPTKIEKEVRRQMQERQQAHDDRNLARKLTPAERRDKKMRKMFDPENGLFMAVFKIKSLKNPQHKYKINVNADQNMLTGCVLTGDTFSLVVIEGCAKSVVRYKKLVLKRMQWDAWIAGEEAPEDMEGNYCKLLWEGTIQSAHFKKFRREVEKSDASARKYLDDFGVGHLWDLGVGEPQNDP</sequence>
<feature type="compositionally biased region" description="Basic and acidic residues" evidence="5">
    <location>
        <begin position="124"/>
        <end position="134"/>
    </location>
</feature>
<evidence type="ECO:0000259" key="6">
    <source>
        <dbReference type="Pfam" id="PF06544"/>
    </source>
</evidence>
<dbReference type="InterPro" id="IPR027104">
    <property type="entry name" value="Prp3"/>
</dbReference>
<gene>
    <name evidence="8" type="ORF">CPRI1469_LOCUS4548</name>
</gene>
<dbReference type="InterPro" id="IPR013881">
    <property type="entry name" value="Pre-mRNA_splic_Prp3_dom"/>
</dbReference>
<dbReference type="GO" id="GO:0046540">
    <property type="term" value="C:U4/U6 x U5 tri-snRNP complex"/>
    <property type="evidence" value="ECO:0007669"/>
    <property type="project" value="InterPro"/>
</dbReference>
<feature type="region of interest" description="Disordered" evidence="5">
    <location>
        <begin position="86"/>
        <end position="161"/>
    </location>
</feature>
<evidence type="ECO:0000259" key="7">
    <source>
        <dbReference type="Pfam" id="PF08572"/>
    </source>
</evidence>
<feature type="compositionally biased region" description="Basic and acidic residues" evidence="5">
    <location>
        <begin position="105"/>
        <end position="115"/>
    </location>
</feature>
<accession>A0A7S2X081</accession>
<evidence type="ECO:0000256" key="4">
    <source>
        <dbReference type="ARBA" id="ARBA00023242"/>
    </source>
</evidence>
<dbReference type="GO" id="GO:0000398">
    <property type="term" value="P:mRNA splicing, via spliceosome"/>
    <property type="evidence" value="ECO:0007669"/>
    <property type="project" value="InterPro"/>
</dbReference>
<dbReference type="CDD" id="cd24162">
    <property type="entry name" value="Prp3_C"/>
    <property type="match status" value="1"/>
</dbReference>
<reference evidence="8" key="1">
    <citation type="submission" date="2021-01" db="EMBL/GenBank/DDBJ databases">
        <authorList>
            <person name="Corre E."/>
            <person name="Pelletier E."/>
            <person name="Niang G."/>
            <person name="Scheremetjew M."/>
            <person name="Finn R."/>
            <person name="Kale V."/>
            <person name="Holt S."/>
            <person name="Cochrane G."/>
            <person name="Meng A."/>
            <person name="Brown T."/>
            <person name="Cohen L."/>
        </authorList>
    </citation>
    <scope>NUCLEOTIDE SEQUENCE</scope>
    <source>
        <strain evidence="8">CCMP1205</strain>
    </source>
</reference>
<evidence type="ECO:0000256" key="2">
    <source>
        <dbReference type="ARBA" id="ARBA00022664"/>
    </source>
</evidence>
<dbReference type="PANTHER" id="PTHR14212:SF0">
    <property type="entry name" value="U4_U6 SMALL NUCLEAR RIBONUCLEOPROTEIN PRP3"/>
    <property type="match status" value="1"/>
</dbReference>
<feature type="compositionally biased region" description="Basic and acidic residues" evidence="5">
    <location>
        <begin position="27"/>
        <end position="36"/>
    </location>
</feature>
<evidence type="ECO:0000256" key="3">
    <source>
        <dbReference type="ARBA" id="ARBA00023187"/>
    </source>
</evidence>
<dbReference type="EMBL" id="HBHL01007074">
    <property type="protein sequence ID" value="CAD9715692.1"/>
    <property type="molecule type" value="Transcribed_RNA"/>
</dbReference>
<feature type="domain" description="Pre-mRNA-splicing factor 3" evidence="7">
    <location>
        <begin position="155"/>
        <end position="381"/>
    </location>
</feature>
<name>A0A7S2X081_9CHLO</name>
<evidence type="ECO:0000256" key="1">
    <source>
        <dbReference type="ARBA" id="ARBA00004123"/>
    </source>
</evidence>
<feature type="compositionally biased region" description="Basic residues" evidence="5">
    <location>
        <begin position="1"/>
        <end position="12"/>
    </location>
</feature>
<keyword evidence="4" id="KW-0539">Nucleus</keyword>
<proteinExistence type="predicted"/>
<dbReference type="AlphaFoldDB" id="A0A7S2X081"/>